<keyword evidence="2" id="KW-1185">Reference proteome</keyword>
<gene>
    <name evidence="1" type="ORF">BQ8482_260012</name>
</gene>
<proteinExistence type="predicted"/>
<organism evidence="1 2">
    <name type="scientific">Mesorhizobium delmotii</name>
    <dbReference type="NCBI Taxonomy" id="1631247"/>
    <lineage>
        <taxon>Bacteria</taxon>
        <taxon>Pseudomonadati</taxon>
        <taxon>Pseudomonadota</taxon>
        <taxon>Alphaproteobacteria</taxon>
        <taxon>Hyphomicrobiales</taxon>
        <taxon>Phyllobacteriaceae</taxon>
        <taxon>Mesorhizobium</taxon>
    </lineage>
</organism>
<evidence type="ECO:0000313" key="2">
    <source>
        <dbReference type="Proteomes" id="UP000245698"/>
    </source>
</evidence>
<reference evidence="2" key="1">
    <citation type="submission" date="2016-12" db="EMBL/GenBank/DDBJ databases">
        <authorList>
            <person name="Brunel B."/>
        </authorList>
    </citation>
    <scope>NUCLEOTIDE SEQUENCE [LARGE SCALE GENOMIC DNA]</scope>
</reference>
<sequence length="67" mass="7486">MPALLVVQPAPTLSLLTVVFHLSRGQLQLHLWVSQSSFSQIDQIVLAFETEFVTCRPYASLSDREIG</sequence>
<name>A0A2P9AM89_9HYPH</name>
<dbReference type="AlphaFoldDB" id="A0A2P9AM89"/>
<accession>A0A2P9AM89</accession>
<evidence type="ECO:0000313" key="1">
    <source>
        <dbReference type="EMBL" id="SJM32248.1"/>
    </source>
</evidence>
<protein>
    <submittedName>
        <fullName evidence="1">Uncharacterized protein</fullName>
    </submittedName>
</protein>
<dbReference type="EMBL" id="FUIG01000033">
    <property type="protein sequence ID" value="SJM32248.1"/>
    <property type="molecule type" value="Genomic_DNA"/>
</dbReference>
<dbReference type="Proteomes" id="UP000245698">
    <property type="component" value="Unassembled WGS sequence"/>
</dbReference>